<comment type="caution">
    <text evidence="2">The sequence shown here is derived from an EMBL/GenBank/DDBJ whole genome shotgun (WGS) entry which is preliminary data.</text>
</comment>
<feature type="compositionally biased region" description="Low complexity" evidence="1">
    <location>
        <begin position="1"/>
        <end position="17"/>
    </location>
</feature>
<dbReference type="EMBL" id="JAIWOZ010000004">
    <property type="protein sequence ID" value="KAH6605593.1"/>
    <property type="molecule type" value="Genomic_DNA"/>
</dbReference>
<dbReference type="OrthoDB" id="5104805at2759"/>
<accession>A0A9P8QMX0</accession>
<evidence type="ECO:0000313" key="3">
    <source>
        <dbReference type="Proteomes" id="UP000827724"/>
    </source>
</evidence>
<keyword evidence="3" id="KW-1185">Reference proteome</keyword>
<protein>
    <submittedName>
        <fullName evidence="2">Uncharacterized protein</fullName>
    </submittedName>
</protein>
<feature type="region of interest" description="Disordered" evidence="1">
    <location>
        <begin position="1"/>
        <end position="50"/>
    </location>
</feature>
<dbReference type="Proteomes" id="UP000827724">
    <property type="component" value="Unassembled WGS sequence"/>
</dbReference>
<dbReference type="AlphaFoldDB" id="A0A9P8QMX0"/>
<name>A0A9P8QMX0_9HYPO</name>
<proteinExistence type="predicted"/>
<gene>
    <name evidence="2" type="ORF">Trco_004746</name>
</gene>
<evidence type="ECO:0000256" key="1">
    <source>
        <dbReference type="SAM" id="MobiDB-lite"/>
    </source>
</evidence>
<evidence type="ECO:0000313" key="2">
    <source>
        <dbReference type="EMBL" id="KAH6605593.1"/>
    </source>
</evidence>
<reference evidence="2" key="1">
    <citation type="submission" date="2021-08" db="EMBL/GenBank/DDBJ databases">
        <title>Chromosome-Level Trichoderma cornu-damae using Hi-C Data.</title>
        <authorList>
            <person name="Kim C.S."/>
        </authorList>
    </citation>
    <scope>NUCLEOTIDE SEQUENCE</scope>
    <source>
        <strain evidence="2">KA19-0412C</strain>
    </source>
</reference>
<sequence length="126" mass="13779">MYTSSCNTTSTNGNGTSDYTRSHTYPYPLPTTFETSTTAKGRESGSRGFAYPLPTVRVTEEELPRNPNYPWGADSPLHRHQNVTGLGDGLFGESSGLGDWGKTIATRLRALFKKQAEKDQSEGGEE</sequence>
<organism evidence="2 3">
    <name type="scientific">Trichoderma cornu-damae</name>
    <dbReference type="NCBI Taxonomy" id="654480"/>
    <lineage>
        <taxon>Eukaryota</taxon>
        <taxon>Fungi</taxon>
        <taxon>Dikarya</taxon>
        <taxon>Ascomycota</taxon>
        <taxon>Pezizomycotina</taxon>
        <taxon>Sordariomycetes</taxon>
        <taxon>Hypocreomycetidae</taxon>
        <taxon>Hypocreales</taxon>
        <taxon>Hypocreaceae</taxon>
        <taxon>Trichoderma</taxon>
    </lineage>
</organism>